<keyword evidence="1" id="KW-1185">Reference proteome</keyword>
<reference evidence="2" key="1">
    <citation type="submission" date="2022-11" db="UniProtKB">
        <authorList>
            <consortium name="WormBaseParasite"/>
        </authorList>
    </citation>
    <scope>IDENTIFICATION</scope>
</reference>
<dbReference type="WBParaSite" id="PSAMB.scaffold224size64196.g3413.t1">
    <property type="protein sequence ID" value="PSAMB.scaffold224size64196.g3413.t1"/>
    <property type="gene ID" value="PSAMB.scaffold224size64196.g3413"/>
</dbReference>
<protein>
    <submittedName>
        <fullName evidence="2">Uncharacterized protein</fullName>
    </submittedName>
</protein>
<evidence type="ECO:0000313" key="2">
    <source>
        <dbReference type="WBParaSite" id="PSAMB.scaffold224size64196.g3413.t1"/>
    </source>
</evidence>
<dbReference type="Proteomes" id="UP000887566">
    <property type="component" value="Unplaced"/>
</dbReference>
<proteinExistence type="predicted"/>
<accession>A0A914VQ20</accession>
<sequence length="79" mass="9034">MTEQDRLFHQVLPFHQLQFLHSATLELVKATYMVEYLVSNKLAVIYTAIHNITIIGIHTLALLTDNTASFTVTIMEVEM</sequence>
<organism evidence="1 2">
    <name type="scientific">Plectus sambesii</name>
    <dbReference type="NCBI Taxonomy" id="2011161"/>
    <lineage>
        <taxon>Eukaryota</taxon>
        <taxon>Metazoa</taxon>
        <taxon>Ecdysozoa</taxon>
        <taxon>Nematoda</taxon>
        <taxon>Chromadorea</taxon>
        <taxon>Plectida</taxon>
        <taxon>Plectina</taxon>
        <taxon>Plectoidea</taxon>
        <taxon>Plectidae</taxon>
        <taxon>Plectus</taxon>
    </lineage>
</organism>
<name>A0A914VQ20_9BILA</name>
<dbReference type="AlphaFoldDB" id="A0A914VQ20"/>
<evidence type="ECO:0000313" key="1">
    <source>
        <dbReference type="Proteomes" id="UP000887566"/>
    </source>
</evidence>